<proteinExistence type="predicted"/>
<dbReference type="EMBL" id="JAOANI010000020">
    <property type="protein sequence ID" value="MCT7360015.1"/>
    <property type="molecule type" value="Genomic_DNA"/>
</dbReference>
<accession>A0A9X2WGN4</accession>
<protein>
    <submittedName>
        <fullName evidence="2">Cyd operon YbgE family protein</fullName>
    </submittedName>
</protein>
<feature type="transmembrane region" description="Helical" evidence="1">
    <location>
        <begin position="51"/>
        <end position="69"/>
    </location>
</feature>
<gene>
    <name evidence="2" type="ORF">NYR02_13425</name>
</gene>
<dbReference type="Pfam" id="PF09600">
    <property type="entry name" value="Cyd_oper_YbgE"/>
    <property type="match status" value="1"/>
</dbReference>
<evidence type="ECO:0000256" key="1">
    <source>
        <dbReference type="SAM" id="Phobius"/>
    </source>
</evidence>
<evidence type="ECO:0000313" key="2">
    <source>
        <dbReference type="EMBL" id="MCT7360015.1"/>
    </source>
</evidence>
<feature type="transmembrane region" description="Helical" evidence="1">
    <location>
        <begin position="75"/>
        <end position="97"/>
    </location>
</feature>
<keyword evidence="1" id="KW-0812">Transmembrane</keyword>
<organism evidence="2 3">
    <name type="scientific">Thalassolituus pacificus</name>
    <dbReference type="NCBI Taxonomy" id="2975440"/>
    <lineage>
        <taxon>Bacteria</taxon>
        <taxon>Pseudomonadati</taxon>
        <taxon>Pseudomonadota</taxon>
        <taxon>Gammaproteobacteria</taxon>
        <taxon>Oceanospirillales</taxon>
        <taxon>Oceanospirillaceae</taxon>
        <taxon>Thalassolituus</taxon>
    </lineage>
</organism>
<keyword evidence="3" id="KW-1185">Reference proteome</keyword>
<dbReference type="InterPro" id="IPR011846">
    <property type="entry name" value="Cyd_oper_YbgE"/>
</dbReference>
<dbReference type="AlphaFoldDB" id="A0A9X2WGN4"/>
<keyword evidence="1" id="KW-0472">Membrane</keyword>
<reference evidence="2" key="2">
    <citation type="submission" date="2022-08" db="EMBL/GenBank/DDBJ databases">
        <authorList>
            <person name="Dong C."/>
        </authorList>
    </citation>
    <scope>NUCLEOTIDE SEQUENCE</scope>
    <source>
        <strain evidence="2">59MF3M-4</strain>
    </source>
</reference>
<reference evidence="2" key="1">
    <citation type="journal article" date="2022" name="Front. Microbiol.">
        <title>Genome-based taxonomic rearrangement of Oceanobacter-related bacteria including the description of Thalassolituus hydrocarbonoclasticus sp. nov. and Thalassolituus pacificus sp. nov. and emended description of the genus Thalassolituus.</title>
        <authorList>
            <person name="Dong C."/>
            <person name="Wei L."/>
            <person name="Wang J."/>
            <person name="Lai Q."/>
            <person name="Huang Z."/>
            <person name="Shao Z."/>
        </authorList>
    </citation>
    <scope>NUCLEOTIDE SEQUENCE</scope>
    <source>
        <strain evidence="2">59MF3M-4</strain>
    </source>
</reference>
<dbReference type="RefSeq" id="WP_260976877.1">
    <property type="nucleotide sequence ID" value="NZ_JAOANI010000020.1"/>
</dbReference>
<evidence type="ECO:0000313" key="3">
    <source>
        <dbReference type="Proteomes" id="UP001147830"/>
    </source>
</evidence>
<dbReference type="Proteomes" id="UP001147830">
    <property type="component" value="Unassembled WGS sequence"/>
</dbReference>
<name>A0A9X2WGN4_9GAMM</name>
<keyword evidence="1" id="KW-1133">Transmembrane helix</keyword>
<sequence>MNAPVDYKTYGPLYAGWARALSLLAALGLSGLLLAVPHVVASETMNIDHGLLSLCLWGISAGFVHGVGYVPEMKIWRLLFSPYVGWPLMLVCGWWWIA</sequence>
<feature type="transmembrane region" description="Helical" evidence="1">
    <location>
        <begin position="20"/>
        <end position="39"/>
    </location>
</feature>
<comment type="caution">
    <text evidence="2">The sequence shown here is derived from an EMBL/GenBank/DDBJ whole genome shotgun (WGS) entry which is preliminary data.</text>
</comment>